<dbReference type="AlphaFoldDB" id="A0A6G9AN81"/>
<evidence type="ECO:0000259" key="1">
    <source>
        <dbReference type="PROSITE" id="PS01124"/>
    </source>
</evidence>
<gene>
    <name evidence="2" type="ORF">G8759_14835</name>
</gene>
<evidence type="ECO:0000313" key="2">
    <source>
        <dbReference type="EMBL" id="QIP13796.1"/>
    </source>
</evidence>
<dbReference type="InterPro" id="IPR018060">
    <property type="entry name" value="HTH_AraC"/>
</dbReference>
<keyword evidence="3" id="KW-1185">Reference proteome</keyword>
<dbReference type="RefSeq" id="WP_167209209.1">
    <property type="nucleotide sequence ID" value="NZ_CP050063.1"/>
</dbReference>
<accession>A0A6G9AN81</accession>
<reference evidence="2 3" key="1">
    <citation type="submission" date="2020-03" db="EMBL/GenBank/DDBJ databases">
        <authorList>
            <person name="Kim M.K."/>
        </authorList>
    </citation>
    <scope>NUCLEOTIDE SEQUENCE [LARGE SCALE GENOMIC DNA]</scope>
    <source>
        <strain evidence="2 3">BT328</strain>
    </source>
</reference>
<feature type="domain" description="HTH araC/xylS-type" evidence="1">
    <location>
        <begin position="1"/>
        <end position="22"/>
    </location>
</feature>
<dbReference type="KEGG" id="spib:G8759_14835"/>
<evidence type="ECO:0000313" key="3">
    <source>
        <dbReference type="Proteomes" id="UP000501802"/>
    </source>
</evidence>
<proteinExistence type="predicted"/>
<organism evidence="2 3">
    <name type="scientific">Spirosoma aureum</name>
    <dbReference type="NCBI Taxonomy" id="2692134"/>
    <lineage>
        <taxon>Bacteria</taxon>
        <taxon>Pseudomonadati</taxon>
        <taxon>Bacteroidota</taxon>
        <taxon>Cytophagia</taxon>
        <taxon>Cytophagales</taxon>
        <taxon>Cytophagaceae</taxon>
        <taxon>Spirosoma</taxon>
    </lineage>
</organism>
<dbReference type="GO" id="GO:0003700">
    <property type="term" value="F:DNA-binding transcription factor activity"/>
    <property type="evidence" value="ECO:0007669"/>
    <property type="project" value="InterPro"/>
</dbReference>
<dbReference type="Proteomes" id="UP000501802">
    <property type="component" value="Chromosome"/>
</dbReference>
<protein>
    <recommendedName>
        <fullName evidence="1">HTH araC/xylS-type domain-containing protein</fullName>
    </recommendedName>
</protein>
<dbReference type="GO" id="GO:0043565">
    <property type="term" value="F:sequence-specific DNA binding"/>
    <property type="evidence" value="ECO:0007669"/>
    <property type="project" value="InterPro"/>
</dbReference>
<dbReference type="PROSITE" id="PS01124">
    <property type="entry name" value="HTH_ARAC_FAMILY_2"/>
    <property type="match status" value="1"/>
</dbReference>
<dbReference type="EMBL" id="CP050063">
    <property type="protein sequence ID" value="QIP13796.1"/>
    <property type="molecule type" value="Genomic_DNA"/>
</dbReference>
<sequence length="46" mass="5362">MSYFTKCFREQFGVLPSNYLEIDTLPVTGAWYRVQVVDSVDLNPYV</sequence>
<name>A0A6G9AN81_9BACT</name>